<dbReference type="GO" id="GO:0006508">
    <property type="term" value="P:proteolysis"/>
    <property type="evidence" value="ECO:0007669"/>
    <property type="project" value="InterPro"/>
</dbReference>
<dbReference type="SUPFAM" id="SSF50494">
    <property type="entry name" value="Trypsin-like serine proteases"/>
    <property type="match status" value="1"/>
</dbReference>
<organism evidence="2 3">
    <name type="scientific">Pseudoalteromonas phenolica</name>
    <dbReference type="NCBI Taxonomy" id="161398"/>
    <lineage>
        <taxon>Bacteria</taxon>
        <taxon>Pseudomonadati</taxon>
        <taxon>Pseudomonadota</taxon>
        <taxon>Gammaproteobacteria</taxon>
        <taxon>Alteromonadales</taxon>
        <taxon>Pseudoalteromonadaceae</taxon>
        <taxon>Pseudoalteromonas</taxon>
    </lineage>
</organism>
<evidence type="ECO:0008006" key="4">
    <source>
        <dbReference type="Google" id="ProtNLM"/>
    </source>
</evidence>
<dbReference type="PROSITE" id="PS00134">
    <property type="entry name" value="TRYPSIN_HIS"/>
    <property type="match status" value="1"/>
</dbReference>
<reference evidence="2 3" key="1">
    <citation type="submission" date="2018-01" db="EMBL/GenBank/DDBJ databases">
        <title>Co-occurrence of chitin degradation, pigmentation and bioactivity in marine Pseudoalteromonas.</title>
        <authorList>
            <person name="Paulsen S."/>
            <person name="Gram L."/>
            <person name="Machado H."/>
        </authorList>
    </citation>
    <scope>NUCLEOTIDE SEQUENCE [LARGE SCALE GENOMIC DNA]</scope>
    <source>
        <strain evidence="2 3">S3663</strain>
    </source>
</reference>
<dbReference type="Gene3D" id="2.40.10.10">
    <property type="entry name" value="Trypsin-like serine proteases"/>
    <property type="match status" value="1"/>
</dbReference>
<dbReference type="InterPro" id="IPR009003">
    <property type="entry name" value="Peptidase_S1_PA"/>
</dbReference>
<dbReference type="GO" id="GO:0004252">
    <property type="term" value="F:serine-type endopeptidase activity"/>
    <property type="evidence" value="ECO:0007669"/>
    <property type="project" value="InterPro"/>
</dbReference>
<dbReference type="RefSeq" id="WP_138479940.1">
    <property type="nucleotide sequence ID" value="NZ_PPSW01000008.1"/>
</dbReference>
<dbReference type="InterPro" id="IPR043504">
    <property type="entry name" value="Peptidase_S1_PA_chymotrypsin"/>
</dbReference>
<proteinExistence type="predicted"/>
<keyword evidence="1" id="KW-0732">Signal</keyword>
<protein>
    <recommendedName>
        <fullName evidence="4">Peptidase S1 domain-containing protein</fullName>
    </recommendedName>
</protein>
<gene>
    <name evidence="2" type="ORF">C1E24_06700</name>
</gene>
<name>A0A5R9Q434_9GAMM</name>
<evidence type="ECO:0000313" key="3">
    <source>
        <dbReference type="Proteomes" id="UP000309186"/>
    </source>
</evidence>
<feature type="chain" id="PRO_5024417607" description="Peptidase S1 domain-containing protein" evidence="1">
    <location>
        <begin position="22"/>
        <end position="144"/>
    </location>
</feature>
<dbReference type="InterPro" id="IPR018114">
    <property type="entry name" value="TRYPSIN_HIS"/>
</dbReference>
<dbReference type="OrthoDB" id="267336at2"/>
<dbReference type="Proteomes" id="UP000309186">
    <property type="component" value="Unassembled WGS sequence"/>
</dbReference>
<evidence type="ECO:0000313" key="2">
    <source>
        <dbReference type="EMBL" id="TLX47920.1"/>
    </source>
</evidence>
<dbReference type="EMBL" id="PPSW01000008">
    <property type="protein sequence ID" value="TLX47920.1"/>
    <property type="molecule type" value="Genomic_DNA"/>
</dbReference>
<sequence length="144" mass="15911">MNLISKLIIGGLITASLHANAMIIRHDVNDDKYVQQASDYPAIFPLKDDGKTKNCVGTLLAPQWAVTAAHCTILLEPGSQLEIAGKQTEVHSIHLPPEYGYMKAIKNEQGKIIDIEDKVKDPSFDIALINGVRVIEFILKQLHI</sequence>
<feature type="signal peptide" evidence="1">
    <location>
        <begin position="1"/>
        <end position="21"/>
    </location>
</feature>
<comment type="caution">
    <text evidence="2">The sequence shown here is derived from an EMBL/GenBank/DDBJ whole genome shotgun (WGS) entry which is preliminary data.</text>
</comment>
<dbReference type="AlphaFoldDB" id="A0A5R9Q434"/>
<evidence type="ECO:0000256" key="1">
    <source>
        <dbReference type="SAM" id="SignalP"/>
    </source>
</evidence>
<accession>A0A5R9Q434</accession>